<gene>
    <name evidence="2" type="ORF">V865_007034</name>
</gene>
<evidence type="ECO:0000313" key="2">
    <source>
        <dbReference type="EMBL" id="WWD08920.1"/>
    </source>
</evidence>
<dbReference type="RefSeq" id="XP_066086887.1">
    <property type="nucleotide sequence ID" value="XM_066230790.1"/>
</dbReference>
<name>A0AAX4KTN3_9TREE</name>
<dbReference type="AlphaFoldDB" id="A0AAX4KTN3"/>
<dbReference type="EMBL" id="CP144090">
    <property type="protein sequence ID" value="WWD08920.1"/>
    <property type="molecule type" value="Genomic_DNA"/>
</dbReference>
<dbReference type="Proteomes" id="UP001358614">
    <property type="component" value="Chromosome 2"/>
</dbReference>
<sequence>MYRTPSSREKLVPSISDTSSEKYSVSSETPGEGQTEKRNWCIFSKIHKVFCPSSTNDLTSEQRKKIRRRRMMIGAGISAAVTA</sequence>
<feature type="compositionally biased region" description="Polar residues" evidence="1">
    <location>
        <begin position="15"/>
        <end position="29"/>
    </location>
</feature>
<evidence type="ECO:0000313" key="3">
    <source>
        <dbReference type="Proteomes" id="UP001358614"/>
    </source>
</evidence>
<evidence type="ECO:0000256" key="1">
    <source>
        <dbReference type="SAM" id="MobiDB-lite"/>
    </source>
</evidence>
<dbReference type="GeneID" id="91105835"/>
<accession>A0AAX4KTN3</accession>
<feature type="region of interest" description="Disordered" evidence="1">
    <location>
        <begin position="1"/>
        <end position="35"/>
    </location>
</feature>
<proteinExistence type="predicted"/>
<reference evidence="2 3" key="1">
    <citation type="submission" date="2024-01" db="EMBL/GenBank/DDBJ databases">
        <title>Comparative genomics of Cryptococcus and Kwoniella reveals pathogenesis evolution and contrasting modes of karyotype evolution via chromosome fusion or intercentromeric recombination.</title>
        <authorList>
            <person name="Coelho M.A."/>
            <person name="David-Palma M."/>
            <person name="Shea T."/>
            <person name="Bowers K."/>
            <person name="McGinley-Smith S."/>
            <person name="Mohammad A.W."/>
            <person name="Gnirke A."/>
            <person name="Yurkov A.M."/>
            <person name="Nowrousian M."/>
            <person name="Sun S."/>
            <person name="Cuomo C.A."/>
            <person name="Heitman J."/>
        </authorList>
    </citation>
    <scope>NUCLEOTIDE SEQUENCE [LARGE SCALE GENOMIC DNA]</scope>
    <source>
        <strain evidence="2 3">PYCC6329</strain>
    </source>
</reference>
<protein>
    <submittedName>
        <fullName evidence="2">Uncharacterized protein</fullName>
    </submittedName>
</protein>
<dbReference type="KEGG" id="ker:91105835"/>
<organism evidence="2 3">
    <name type="scientific">Kwoniella europaea PYCC6329</name>
    <dbReference type="NCBI Taxonomy" id="1423913"/>
    <lineage>
        <taxon>Eukaryota</taxon>
        <taxon>Fungi</taxon>
        <taxon>Dikarya</taxon>
        <taxon>Basidiomycota</taxon>
        <taxon>Agaricomycotina</taxon>
        <taxon>Tremellomycetes</taxon>
        <taxon>Tremellales</taxon>
        <taxon>Cryptococcaceae</taxon>
        <taxon>Kwoniella</taxon>
    </lineage>
</organism>
<feature type="compositionally biased region" description="Basic and acidic residues" evidence="1">
    <location>
        <begin position="1"/>
        <end position="11"/>
    </location>
</feature>
<keyword evidence="3" id="KW-1185">Reference proteome</keyword>